<proteinExistence type="predicted"/>
<protein>
    <submittedName>
        <fullName evidence="2">Uncharacterized protein</fullName>
    </submittedName>
</protein>
<dbReference type="Proteomes" id="UP000317176">
    <property type="component" value="Unassembled WGS sequence"/>
</dbReference>
<reference evidence="2 3" key="1">
    <citation type="journal article" date="2015" name="Stand. Genomic Sci.">
        <title>Genomic Encyclopedia of Bacterial and Archaeal Type Strains, Phase III: the genomes of soil and plant-associated and newly described type strains.</title>
        <authorList>
            <person name="Whitman W.B."/>
            <person name="Woyke T."/>
            <person name="Klenk H.P."/>
            <person name="Zhou Y."/>
            <person name="Lilburn T.G."/>
            <person name="Beck B.J."/>
            <person name="De Vos P."/>
            <person name="Vandamme P."/>
            <person name="Eisen J.A."/>
            <person name="Garrity G."/>
            <person name="Hugenholtz P."/>
            <person name="Kyrpides N.C."/>
        </authorList>
    </citation>
    <scope>NUCLEOTIDE SEQUENCE [LARGE SCALE GENOMIC DNA]</scope>
    <source>
        <strain evidence="2 3">CGMCC 1.10947</strain>
    </source>
</reference>
<evidence type="ECO:0000256" key="1">
    <source>
        <dbReference type="SAM" id="Phobius"/>
    </source>
</evidence>
<gene>
    <name evidence="2" type="ORF">IQ17_01853</name>
</gene>
<dbReference type="EMBL" id="VLKL01000004">
    <property type="protein sequence ID" value="TWI07502.1"/>
    <property type="molecule type" value="Genomic_DNA"/>
</dbReference>
<keyword evidence="3" id="KW-1185">Reference proteome</keyword>
<evidence type="ECO:0000313" key="2">
    <source>
        <dbReference type="EMBL" id="TWI07502.1"/>
    </source>
</evidence>
<keyword evidence="1" id="KW-1133">Transmembrane helix</keyword>
<keyword evidence="1" id="KW-0472">Membrane</keyword>
<sequence>MQLRLQWPIVIVVVLVAIAASELIFDLRAPRSELHQMHAITTTVSLQTAGYNAFEAEMEKKYGPNVVTLLDLQSSRMTAKINGKLVDDRPAPSWFSDARGFFLVGKEGAMSTFPFSINPAEPPEPGRHGGLGAGYLRTRWAKRLPAKYVDFDDRDVVTDTCVTISSSDFGWPGRFLLLRNGAFCVQFWKGSSPGSMLIGVVVADGDSWMRPFTRRLCRWFTSKAIGRVAATDRAVPADYAACVLVDRPNRPSVPEKLQSYVYEVRRDATLAAMN</sequence>
<name>A0A562LIQ7_9BRAD</name>
<feature type="transmembrane region" description="Helical" evidence="1">
    <location>
        <begin position="6"/>
        <end position="25"/>
    </location>
</feature>
<accession>A0A562LIQ7</accession>
<organism evidence="2 3">
    <name type="scientific">Bradyrhizobium daqingense</name>
    <dbReference type="NCBI Taxonomy" id="993502"/>
    <lineage>
        <taxon>Bacteria</taxon>
        <taxon>Pseudomonadati</taxon>
        <taxon>Pseudomonadota</taxon>
        <taxon>Alphaproteobacteria</taxon>
        <taxon>Hyphomicrobiales</taxon>
        <taxon>Nitrobacteraceae</taxon>
        <taxon>Bradyrhizobium</taxon>
    </lineage>
</organism>
<comment type="caution">
    <text evidence="2">The sequence shown here is derived from an EMBL/GenBank/DDBJ whole genome shotgun (WGS) entry which is preliminary data.</text>
</comment>
<evidence type="ECO:0000313" key="3">
    <source>
        <dbReference type="Proteomes" id="UP000317176"/>
    </source>
</evidence>
<dbReference type="AlphaFoldDB" id="A0A562LIQ7"/>
<keyword evidence="1" id="KW-0812">Transmembrane</keyword>
<dbReference type="RefSeq" id="WP_404438220.1">
    <property type="nucleotide sequence ID" value="NZ_JBIYEK010000001.1"/>
</dbReference>